<dbReference type="GO" id="GO:0015935">
    <property type="term" value="C:small ribosomal subunit"/>
    <property type="evidence" value="ECO:0007669"/>
    <property type="project" value="TreeGrafter"/>
</dbReference>
<comment type="caution">
    <text evidence="10">The sequence shown here is derived from an EMBL/GenBank/DDBJ whole genome shotgun (WGS) entry which is preliminary data.</text>
</comment>
<keyword evidence="3 7" id="KW-0694">RNA-binding</keyword>
<dbReference type="GO" id="GO:0005829">
    <property type="term" value="C:cytosol"/>
    <property type="evidence" value="ECO:0007669"/>
    <property type="project" value="TreeGrafter"/>
</dbReference>
<feature type="region of interest" description="Disordered" evidence="9">
    <location>
        <begin position="89"/>
        <end position="137"/>
    </location>
</feature>
<feature type="compositionally biased region" description="Basic and acidic residues" evidence="9">
    <location>
        <begin position="120"/>
        <end position="130"/>
    </location>
</feature>
<dbReference type="InterPro" id="IPR027437">
    <property type="entry name" value="Rbsml_uS13_C"/>
</dbReference>
<dbReference type="HAMAP" id="MF_01315">
    <property type="entry name" value="Ribosomal_uS13"/>
    <property type="match status" value="1"/>
</dbReference>
<gene>
    <name evidence="7" type="primary">rpsM</name>
    <name evidence="10" type="ORF">A2Z33_07030</name>
</gene>
<keyword evidence="2 7" id="KW-0699">rRNA-binding</keyword>
<dbReference type="GO" id="GO:0019843">
    <property type="term" value="F:rRNA binding"/>
    <property type="evidence" value="ECO:0007669"/>
    <property type="project" value="UniProtKB-UniRule"/>
</dbReference>
<dbReference type="Gene3D" id="4.10.910.10">
    <property type="entry name" value="30s ribosomal protein s13, domain 2"/>
    <property type="match status" value="1"/>
</dbReference>
<evidence type="ECO:0000256" key="9">
    <source>
        <dbReference type="SAM" id="MobiDB-lite"/>
    </source>
</evidence>
<evidence type="ECO:0000256" key="5">
    <source>
        <dbReference type="ARBA" id="ARBA00023274"/>
    </source>
</evidence>
<reference evidence="10 11" key="1">
    <citation type="journal article" date="2016" name="Nat. Commun.">
        <title>Thousands of microbial genomes shed light on interconnected biogeochemical processes in an aquifer system.</title>
        <authorList>
            <person name="Anantharaman K."/>
            <person name="Brown C.T."/>
            <person name="Hug L.A."/>
            <person name="Sharon I."/>
            <person name="Castelle C.J."/>
            <person name="Probst A.J."/>
            <person name="Thomas B.C."/>
            <person name="Singh A."/>
            <person name="Wilkins M.J."/>
            <person name="Karaoz U."/>
            <person name="Brodie E.L."/>
            <person name="Williams K.H."/>
            <person name="Hubbard S.S."/>
            <person name="Banfield J.F."/>
        </authorList>
    </citation>
    <scope>NUCLEOTIDE SEQUENCE [LARGE SCALE GENOMIC DNA]</scope>
</reference>
<dbReference type="InterPro" id="IPR010979">
    <property type="entry name" value="Ribosomal_uS13-like_H2TH"/>
</dbReference>
<dbReference type="InterPro" id="IPR019980">
    <property type="entry name" value="Ribosomal_uS13_bac-type"/>
</dbReference>
<dbReference type="PIRSF" id="PIRSF002134">
    <property type="entry name" value="Ribosomal_S13"/>
    <property type="match status" value="1"/>
</dbReference>
<evidence type="ECO:0000256" key="8">
    <source>
        <dbReference type="RuleBase" id="RU003830"/>
    </source>
</evidence>
<dbReference type="Gene3D" id="1.10.8.50">
    <property type="match status" value="1"/>
</dbReference>
<evidence type="ECO:0000256" key="2">
    <source>
        <dbReference type="ARBA" id="ARBA00022730"/>
    </source>
</evidence>
<keyword evidence="7" id="KW-0820">tRNA-binding</keyword>
<dbReference type="GO" id="GO:0006412">
    <property type="term" value="P:translation"/>
    <property type="evidence" value="ECO:0007669"/>
    <property type="project" value="UniProtKB-UniRule"/>
</dbReference>
<evidence type="ECO:0000256" key="1">
    <source>
        <dbReference type="ARBA" id="ARBA00008080"/>
    </source>
</evidence>
<protein>
    <recommendedName>
        <fullName evidence="6 7">Small ribosomal subunit protein uS13</fullName>
    </recommendedName>
</protein>
<feature type="compositionally biased region" description="Basic residues" evidence="9">
    <location>
        <begin position="101"/>
        <end position="114"/>
    </location>
</feature>
<dbReference type="GO" id="GO:0003735">
    <property type="term" value="F:structural constituent of ribosome"/>
    <property type="evidence" value="ECO:0007669"/>
    <property type="project" value="InterPro"/>
</dbReference>
<evidence type="ECO:0000313" key="10">
    <source>
        <dbReference type="EMBL" id="OGG05014.1"/>
    </source>
</evidence>
<dbReference type="Pfam" id="PF00416">
    <property type="entry name" value="Ribosomal_S13"/>
    <property type="match status" value="1"/>
</dbReference>
<dbReference type="STRING" id="1798374.A2Z33_07030"/>
<organism evidence="10 11">
    <name type="scientific">Candidatus Gottesmanbacteria bacterium RBG_16_52_11</name>
    <dbReference type="NCBI Taxonomy" id="1798374"/>
    <lineage>
        <taxon>Bacteria</taxon>
        <taxon>Candidatus Gottesmaniibacteriota</taxon>
    </lineage>
</organism>
<dbReference type="NCBIfam" id="TIGR03631">
    <property type="entry name" value="uS13_bact"/>
    <property type="match status" value="1"/>
</dbReference>
<dbReference type="PROSITE" id="PS50159">
    <property type="entry name" value="RIBOSOMAL_S13_2"/>
    <property type="match status" value="1"/>
</dbReference>
<dbReference type="Proteomes" id="UP000178448">
    <property type="component" value="Unassembled WGS sequence"/>
</dbReference>
<comment type="subunit">
    <text evidence="7">Part of the 30S ribosomal subunit. Forms a loose heterodimer with protein S19. Forms two bridges to the 50S subunit in the 70S ribosome.</text>
</comment>
<dbReference type="FunFam" id="1.10.8.50:FF:000001">
    <property type="entry name" value="30S ribosomal protein S13"/>
    <property type="match status" value="1"/>
</dbReference>
<sequence>MARITGVDIPNEKRLDIALTYIYGIGRSNVNGIIRQAKIEASRRVKTLTDEEISRITKVIEKGVTVEGNLRQQVSGNIKRLREINTYRGIRHARNLPSRGQRTRSNARTRRGKRVTIGAMKKDDRVKLESSKTPVTK</sequence>
<evidence type="ECO:0000256" key="4">
    <source>
        <dbReference type="ARBA" id="ARBA00022980"/>
    </source>
</evidence>
<dbReference type="PANTHER" id="PTHR10871">
    <property type="entry name" value="30S RIBOSOMAL PROTEIN S13/40S RIBOSOMAL PROTEIN S18"/>
    <property type="match status" value="1"/>
</dbReference>
<proteinExistence type="inferred from homology"/>
<accession>A0A1F5YY60</accession>
<evidence type="ECO:0000256" key="6">
    <source>
        <dbReference type="ARBA" id="ARBA00035166"/>
    </source>
</evidence>
<evidence type="ECO:0000256" key="7">
    <source>
        <dbReference type="HAMAP-Rule" id="MF_01315"/>
    </source>
</evidence>
<dbReference type="PANTHER" id="PTHR10871:SF1">
    <property type="entry name" value="SMALL RIBOSOMAL SUBUNIT PROTEIN US13M"/>
    <property type="match status" value="1"/>
</dbReference>
<evidence type="ECO:0000256" key="3">
    <source>
        <dbReference type="ARBA" id="ARBA00022884"/>
    </source>
</evidence>
<dbReference type="AlphaFoldDB" id="A0A1F5YY60"/>
<comment type="similarity">
    <text evidence="1 7 8">Belongs to the universal ribosomal protein uS13 family.</text>
</comment>
<dbReference type="InterPro" id="IPR001892">
    <property type="entry name" value="Ribosomal_uS13"/>
</dbReference>
<keyword evidence="4 7" id="KW-0689">Ribosomal protein</keyword>
<dbReference type="GO" id="GO:0000049">
    <property type="term" value="F:tRNA binding"/>
    <property type="evidence" value="ECO:0007669"/>
    <property type="project" value="UniProtKB-UniRule"/>
</dbReference>
<dbReference type="SUPFAM" id="SSF46946">
    <property type="entry name" value="S13-like H2TH domain"/>
    <property type="match status" value="1"/>
</dbReference>
<keyword evidence="5 7" id="KW-0687">Ribonucleoprotein</keyword>
<comment type="function">
    <text evidence="7">Located at the top of the head of the 30S subunit, it contacts several helices of the 16S rRNA. In the 70S ribosome it contacts the 23S rRNA (bridge B1a) and protein L5 of the 50S subunit (bridge B1b), connecting the 2 subunits; these bridges are implicated in subunit movement. Contacts the tRNAs in the A and P-sites.</text>
</comment>
<name>A0A1F5YY60_9BACT</name>
<evidence type="ECO:0000313" key="11">
    <source>
        <dbReference type="Proteomes" id="UP000178448"/>
    </source>
</evidence>
<dbReference type="EMBL" id="MFJD01000001">
    <property type="protein sequence ID" value="OGG05014.1"/>
    <property type="molecule type" value="Genomic_DNA"/>
</dbReference>